<reference evidence="5" key="1">
    <citation type="submission" date="2020-05" db="EMBL/GenBank/DDBJ databases">
        <authorList>
            <person name="Chiriac C."/>
            <person name="Salcher M."/>
            <person name="Ghai R."/>
            <person name="Kavagutti S V."/>
        </authorList>
    </citation>
    <scope>NUCLEOTIDE SEQUENCE</scope>
</reference>
<dbReference type="GO" id="GO:0003677">
    <property type="term" value="F:DNA binding"/>
    <property type="evidence" value="ECO:0007669"/>
    <property type="project" value="InterPro"/>
</dbReference>
<dbReference type="InterPro" id="IPR041657">
    <property type="entry name" value="HTH_17"/>
</dbReference>
<dbReference type="InterPro" id="IPR010093">
    <property type="entry name" value="SinI_DNA-bd"/>
</dbReference>
<dbReference type="SUPFAM" id="SSF52242">
    <property type="entry name" value="Cobalamin (vitamin B12)-binding domain"/>
    <property type="match status" value="1"/>
</dbReference>
<evidence type="ECO:0000256" key="2">
    <source>
        <dbReference type="ARBA" id="ARBA00023285"/>
    </source>
</evidence>
<dbReference type="GO" id="GO:0008705">
    <property type="term" value="F:methionine synthase activity"/>
    <property type="evidence" value="ECO:0007669"/>
    <property type="project" value="TreeGrafter"/>
</dbReference>
<dbReference type="EMBL" id="CAEZTS010000080">
    <property type="protein sequence ID" value="CAB4580579.1"/>
    <property type="molecule type" value="Genomic_DNA"/>
</dbReference>
<dbReference type="InterPro" id="IPR036724">
    <property type="entry name" value="Cobalamin-bd_sf"/>
</dbReference>
<dbReference type="PANTHER" id="PTHR45833">
    <property type="entry name" value="METHIONINE SYNTHASE"/>
    <property type="match status" value="1"/>
</dbReference>
<organism evidence="5">
    <name type="scientific">freshwater metagenome</name>
    <dbReference type="NCBI Taxonomy" id="449393"/>
    <lineage>
        <taxon>unclassified sequences</taxon>
        <taxon>metagenomes</taxon>
        <taxon>ecological metagenomes</taxon>
    </lineage>
</organism>
<dbReference type="Gene3D" id="3.40.50.280">
    <property type="entry name" value="Cobalamin-binding domain"/>
    <property type="match status" value="1"/>
</dbReference>
<dbReference type="Gene3D" id="1.10.1240.10">
    <property type="entry name" value="Methionine synthase domain"/>
    <property type="match status" value="1"/>
</dbReference>
<dbReference type="InterPro" id="IPR050554">
    <property type="entry name" value="Met_Synthase/Corrinoid"/>
</dbReference>
<evidence type="ECO:0000256" key="1">
    <source>
        <dbReference type="ARBA" id="ARBA00022723"/>
    </source>
</evidence>
<feature type="region of interest" description="Disordered" evidence="3">
    <location>
        <begin position="280"/>
        <end position="299"/>
    </location>
</feature>
<accession>A0A6J6EZ31</accession>
<dbReference type="AlphaFoldDB" id="A0A6J6EZ31"/>
<keyword evidence="2" id="KW-0170">Cobalt</keyword>
<keyword evidence="1" id="KW-0479">Metal-binding</keyword>
<dbReference type="Pfam" id="PF02310">
    <property type="entry name" value="B12-binding"/>
    <property type="match status" value="1"/>
</dbReference>
<protein>
    <submittedName>
        <fullName evidence="5">Unannotated protein</fullName>
    </submittedName>
</protein>
<dbReference type="InterPro" id="IPR036594">
    <property type="entry name" value="Meth_synthase_dom"/>
</dbReference>
<dbReference type="Pfam" id="PF12728">
    <property type="entry name" value="HTH_17"/>
    <property type="match status" value="1"/>
</dbReference>
<gene>
    <name evidence="5" type="ORF">UFOPK1722_01002</name>
</gene>
<dbReference type="Pfam" id="PF02607">
    <property type="entry name" value="B12-binding_2"/>
    <property type="match status" value="1"/>
</dbReference>
<dbReference type="GO" id="GO:0046653">
    <property type="term" value="P:tetrahydrofolate metabolic process"/>
    <property type="evidence" value="ECO:0007669"/>
    <property type="project" value="TreeGrafter"/>
</dbReference>
<dbReference type="InterPro" id="IPR006158">
    <property type="entry name" value="Cobalamin-bd"/>
</dbReference>
<evidence type="ECO:0000259" key="4">
    <source>
        <dbReference type="PROSITE" id="PS51332"/>
    </source>
</evidence>
<feature type="domain" description="B12-binding" evidence="4">
    <location>
        <begin position="157"/>
        <end position="285"/>
    </location>
</feature>
<dbReference type="NCBIfam" id="TIGR01764">
    <property type="entry name" value="excise"/>
    <property type="match status" value="1"/>
</dbReference>
<sequence>MADDILSIEDVATALGVHYMTAYRYVKRRALEATQVNGQWQITRADLDDFLKRRTDRHSKAEGSRDARRTADYHRDLHKCLVDSDAKAAFDVLQSAIDAGADMEEVYLEILSPVLSDIGASWARGEIDISVEHQATAVATRLVGQLSPRCVRRGRRRGNVLIGGPAGERHSLALAMLGDLLRLHGWDVSDLGADTPSNSFVHAASSISDLVAVGVSVTSNESLESAAELLSTLRRAIGDELPVLVGGSAIRDFDHARSLGADHFAEGARGFIDFLDSLSSKGRKASSTKQSADDDASND</sequence>
<proteinExistence type="predicted"/>
<dbReference type="GO" id="GO:0005829">
    <property type="term" value="C:cytosol"/>
    <property type="evidence" value="ECO:0007669"/>
    <property type="project" value="TreeGrafter"/>
</dbReference>
<dbReference type="GO" id="GO:0050667">
    <property type="term" value="P:homocysteine metabolic process"/>
    <property type="evidence" value="ECO:0007669"/>
    <property type="project" value="TreeGrafter"/>
</dbReference>
<evidence type="ECO:0000256" key="3">
    <source>
        <dbReference type="SAM" id="MobiDB-lite"/>
    </source>
</evidence>
<dbReference type="GO" id="GO:0046872">
    <property type="term" value="F:metal ion binding"/>
    <property type="evidence" value="ECO:0007669"/>
    <property type="project" value="UniProtKB-KW"/>
</dbReference>
<dbReference type="PROSITE" id="PS51332">
    <property type="entry name" value="B12_BINDING"/>
    <property type="match status" value="1"/>
</dbReference>
<dbReference type="GO" id="GO:0031419">
    <property type="term" value="F:cobalamin binding"/>
    <property type="evidence" value="ECO:0007669"/>
    <property type="project" value="InterPro"/>
</dbReference>
<evidence type="ECO:0000313" key="5">
    <source>
        <dbReference type="EMBL" id="CAB4580579.1"/>
    </source>
</evidence>
<dbReference type="PANTHER" id="PTHR45833:SF1">
    <property type="entry name" value="METHIONINE SYNTHASE"/>
    <property type="match status" value="1"/>
</dbReference>
<name>A0A6J6EZ31_9ZZZZ</name>
<dbReference type="InterPro" id="IPR003759">
    <property type="entry name" value="Cbl-bd_cap"/>
</dbReference>